<dbReference type="EMBL" id="MN692199">
    <property type="protein sequence ID" value="QHI00843.1"/>
    <property type="molecule type" value="Genomic_DNA"/>
</dbReference>
<sequence length="201" mass="22088">MCCTMYAPFSDVAALKSANVSGANRFICVNAKRVALLRAQTILLLYCWWLNMKLNSINKDQRIYVINNGANSVSCYGFDNLNNMAVTLLGWMNACGVDITTFTIPSRVGTKKHFIACDAVICAARHHAVSTQTRCDAFLSDQLVGKEGDRVEVVDATGMKRRFYVGRSTGWMPSHLEIATRRSYGGVAVFGSPFRSVVVVG</sequence>
<evidence type="ECO:0000313" key="2">
    <source>
        <dbReference type="Proteomes" id="UP000465092"/>
    </source>
</evidence>
<accession>A0A6B9RH09</accession>
<reference evidence="1 2" key="1">
    <citation type="journal article" date="2020" name="Viruses">
        <title>Genomic Characterization, Formulation and Efficacy in Planta of a Siphoviridae and Podoviridae Protection Cocktail against the Bacterial Plant Pathogens Pectobacterium spp.</title>
        <authorList>
            <person name="Zaczek-Moczydlowska M.A."/>
            <person name="Young G.K."/>
            <person name="Trudgett J."/>
            <person name="Fleming C.C."/>
            <person name="Campbell K."/>
            <person name="O'Hanlon R."/>
        </authorList>
    </citation>
    <scope>NUCLEOTIDE SEQUENCE [LARGE SCALE GENOMIC DNA]</scope>
</reference>
<gene>
    <name evidence="1" type="ORF">MA12_gp16</name>
</gene>
<protein>
    <submittedName>
        <fullName evidence="1">DNA A-C-terminal domain containing protein</fullName>
    </submittedName>
</protein>
<name>A0A6B9RH09_9CAUD</name>
<proteinExistence type="predicted"/>
<keyword evidence="2" id="KW-1185">Reference proteome</keyword>
<dbReference type="Proteomes" id="UP000465092">
    <property type="component" value="Segment"/>
</dbReference>
<evidence type="ECO:0000313" key="1">
    <source>
        <dbReference type="EMBL" id="QHI00843.1"/>
    </source>
</evidence>
<organism evidence="1 2">
    <name type="scientific">Pectobacterium phage MA12</name>
    <dbReference type="NCBI Taxonomy" id="2686474"/>
    <lineage>
        <taxon>Viruses</taxon>
        <taxon>Duplodnaviria</taxon>
        <taxon>Heunggongvirae</taxon>
        <taxon>Uroviricota</taxon>
        <taxon>Caudoviricetes</taxon>
        <taxon>Casjensviridae</taxon>
        <taxon>Newforgelanevirus</taxon>
        <taxon>Newforgelanevirus MA12</taxon>
    </lineage>
</organism>